<comment type="caution">
    <text evidence="2">The sequence shown here is derived from an EMBL/GenBank/DDBJ whole genome shotgun (WGS) entry which is preliminary data.</text>
</comment>
<accession>A0A933SBH4</accession>
<name>A0A933SBH4_UNCEI</name>
<keyword evidence="1" id="KW-0732">Signal</keyword>
<organism evidence="2 3">
    <name type="scientific">Eiseniibacteriota bacterium</name>
    <dbReference type="NCBI Taxonomy" id="2212470"/>
    <lineage>
        <taxon>Bacteria</taxon>
        <taxon>Candidatus Eiseniibacteriota</taxon>
    </lineage>
</organism>
<protein>
    <recommendedName>
        <fullName evidence="4">Glycoside hydrolase family 42 N-terminal domain-containing protein</fullName>
    </recommendedName>
</protein>
<dbReference type="Proteomes" id="UP000696931">
    <property type="component" value="Unassembled WGS sequence"/>
</dbReference>
<proteinExistence type="predicted"/>
<sequence length="531" mass="57577">MKRFALLLSAAVAALALLVARAPWRDATAAPAPRELWLYQGANLADTGALARIEPVWRRAAAAGYTHVVLVDPKFARLAAQDGAYFARVRTLRSLAGRLGLEIVPGVSLVGRAQGAMLAMDPNLAEAVPVRGALFEVRGGVARLVADPPVALAAKPDEADVLVRLNGTSAVIPGNGVSRIGWNVPVSPWRCYHVRVKLAGEGFRGEPRIRVVADGRELAHAVVPPPSAEGGAGGDESRHVVFNSQDARRVRVTFSVAGGARGTLTWSDWAIEECGPVNLVRRPGLPFTFEGLAEGRDFPFVRDSLLGMRPWRGQFDFWHEPPAIRLNRPDGTRLRASWHHAAVLLRAQVAACLADTAVLRRQRDEIARVRELFGARTLFLMHDEIRAMGLDATCTGGGRDVATILAANLQACLEAAGDARVLVWNDMVDPLHNAGAGYYLVRGDLASVQARLPAKLGIANWNHGKLEPSLRAFAGRGHRQVYAGYYDGSPEDLRAVLPVLDRTKGVTAVMYTTWQDRYDDLEAFARIARGR</sequence>
<dbReference type="EMBL" id="JACRIW010000054">
    <property type="protein sequence ID" value="MBI5169441.1"/>
    <property type="molecule type" value="Genomic_DNA"/>
</dbReference>
<evidence type="ECO:0008006" key="4">
    <source>
        <dbReference type="Google" id="ProtNLM"/>
    </source>
</evidence>
<evidence type="ECO:0000313" key="2">
    <source>
        <dbReference type="EMBL" id="MBI5169441.1"/>
    </source>
</evidence>
<reference evidence="2" key="1">
    <citation type="submission" date="2020-07" db="EMBL/GenBank/DDBJ databases">
        <title>Huge and variable diversity of episymbiotic CPR bacteria and DPANN archaea in groundwater ecosystems.</title>
        <authorList>
            <person name="He C.Y."/>
            <person name="Keren R."/>
            <person name="Whittaker M."/>
            <person name="Farag I.F."/>
            <person name="Doudna J."/>
            <person name="Cate J.H.D."/>
            <person name="Banfield J.F."/>
        </authorList>
    </citation>
    <scope>NUCLEOTIDE SEQUENCE</scope>
    <source>
        <strain evidence="2">NC_groundwater_1813_Pr3_B-0.1um_71_17</strain>
    </source>
</reference>
<evidence type="ECO:0000313" key="3">
    <source>
        <dbReference type="Proteomes" id="UP000696931"/>
    </source>
</evidence>
<evidence type="ECO:0000256" key="1">
    <source>
        <dbReference type="SAM" id="SignalP"/>
    </source>
</evidence>
<feature type="chain" id="PRO_5037358731" description="Glycoside hydrolase family 42 N-terminal domain-containing protein" evidence="1">
    <location>
        <begin position="30"/>
        <end position="531"/>
    </location>
</feature>
<gene>
    <name evidence="2" type="ORF">HZA61_08140</name>
</gene>
<dbReference type="AlphaFoldDB" id="A0A933SBH4"/>
<feature type="signal peptide" evidence="1">
    <location>
        <begin position="1"/>
        <end position="29"/>
    </location>
</feature>